<sequence>MLLYLLLQRLVCYSSKLAQICKLDLIAGLAILFFATLNISHATQPAYYRYYDNAGVVTVSKSVTQQHIRRGYDVLDHNMNLIKHVPAYHVEKDLKQAPARAAQSRQQQQDLQLKRAYHNVSHAKQKKQESIGNIQKQLSQQYQQMHNLQIQRAQLLRQQAGYVRNGEKVSTEIKQKLELNHAYTQSVRQVIEQLKQNLIQQTQFYDNIIQRLQRLE</sequence>
<organism evidence="1 2">
    <name type="scientific">Acinetobacter qingfengensis</name>
    <dbReference type="NCBI Taxonomy" id="1262585"/>
    <lineage>
        <taxon>Bacteria</taxon>
        <taxon>Pseudomonadati</taxon>
        <taxon>Pseudomonadota</taxon>
        <taxon>Gammaproteobacteria</taxon>
        <taxon>Moraxellales</taxon>
        <taxon>Moraxellaceae</taxon>
        <taxon>Acinetobacter</taxon>
    </lineage>
</organism>
<dbReference type="Proteomes" id="UP000185895">
    <property type="component" value="Unassembled WGS sequence"/>
</dbReference>
<dbReference type="AlphaFoldDB" id="A0A1E7RF34"/>
<name>A0A1E7RF34_9GAMM</name>
<protein>
    <recommendedName>
        <fullName evidence="3">DUF4124 domain-containing protein</fullName>
    </recommendedName>
</protein>
<comment type="caution">
    <text evidence="1">The sequence shown here is derived from an EMBL/GenBank/DDBJ whole genome shotgun (WGS) entry which is preliminary data.</text>
</comment>
<evidence type="ECO:0000313" key="1">
    <source>
        <dbReference type="EMBL" id="OEY98010.1"/>
    </source>
</evidence>
<dbReference type="RefSeq" id="WP_070068391.1">
    <property type="nucleotide sequence ID" value="NZ_MKKK01000001.1"/>
</dbReference>
<dbReference type="OrthoDB" id="6711589at2"/>
<proteinExistence type="predicted"/>
<dbReference type="EMBL" id="MKKK01000001">
    <property type="protein sequence ID" value="OEY98010.1"/>
    <property type="molecule type" value="Genomic_DNA"/>
</dbReference>
<dbReference type="STRING" id="1262585.BJI46_00310"/>
<evidence type="ECO:0000313" key="2">
    <source>
        <dbReference type="Proteomes" id="UP000185895"/>
    </source>
</evidence>
<accession>A0A1E7RF34</accession>
<reference evidence="1 2" key="1">
    <citation type="submission" date="2016-09" db="EMBL/GenBank/DDBJ databases">
        <authorList>
            <person name="Capua I."/>
            <person name="De Benedictis P."/>
            <person name="Joannis T."/>
            <person name="Lombin L.H."/>
            <person name="Cattoli G."/>
        </authorList>
    </citation>
    <scope>NUCLEOTIDE SEQUENCE [LARGE SCALE GENOMIC DNA]</scope>
    <source>
        <strain evidence="1 2">ANC 4671</strain>
    </source>
</reference>
<keyword evidence="2" id="KW-1185">Reference proteome</keyword>
<evidence type="ECO:0008006" key="3">
    <source>
        <dbReference type="Google" id="ProtNLM"/>
    </source>
</evidence>
<gene>
    <name evidence="1" type="ORF">BJI46_00310</name>
</gene>